<dbReference type="Proteomes" id="UP000621447">
    <property type="component" value="Unassembled WGS sequence"/>
</dbReference>
<evidence type="ECO:0000256" key="1">
    <source>
        <dbReference type="SAM" id="Phobius"/>
    </source>
</evidence>
<feature type="transmembrane region" description="Helical" evidence="1">
    <location>
        <begin position="57"/>
        <end position="76"/>
    </location>
</feature>
<evidence type="ECO:0000313" key="3">
    <source>
        <dbReference type="Proteomes" id="UP000621447"/>
    </source>
</evidence>
<keyword evidence="3" id="KW-1185">Reference proteome</keyword>
<feature type="transmembrane region" description="Helical" evidence="1">
    <location>
        <begin position="135"/>
        <end position="154"/>
    </location>
</feature>
<name>A0ABX2JL04_9SPHN</name>
<dbReference type="EMBL" id="JABULH010000001">
    <property type="protein sequence ID" value="NTS63792.1"/>
    <property type="molecule type" value="Genomic_DNA"/>
</dbReference>
<proteinExistence type="predicted"/>
<keyword evidence="1" id="KW-0812">Transmembrane</keyword>
<keyword evidence="1" id="KW-0472">Membrane</keyword>
<organism evidence="2 3">
    <name type="scientific">Sphingomonas hominis</name>
    <dbReference type="NCBI Taxonomy" id="2741495"/>
    <lineage>
        <taxon>Bacteria</taxon>
        <taxon>Pseudomonadati</taxon>
        <taxon>Pseudomonadota</taxon>
        <taxon>Alphaproteobacteria</taxon>
        <taxon>Sphingomonadales</taxon>
        <taxon>Sphingomonadaceae</taxon>
        <taxon>Sphingomonas</taxon>
    </lineage>
</organism>
<keyword evidence="1" id="KW-1133">Transmembrane helix</keyword>
<evidence type="ECO:0000313" key="2">
    <source>
        <dbReference type="EMBL" id="NTS63792.1"/>
    </source>
</evidence>
<reference evidence="2 3" key="1">
    <citation type="submission" date="2020-06" db="EMBL/GenBank/DDBJ databases">
        <title>Sphingomonas hominis sp. nov., a member of the Sphingomonas, isolated from the hair of a 22-year-old girl.</title>
        <authorList>
            <person name="Zhang D.-F."/>
            <person name="Cui X.-W."/>
        </authorList>
    </citation>
    <scope>NUCLEOTIDE SEQUENCE [LARGE SCALE GENOMIC DNA]</scope>
    <source>
        <strain evidence="2 3">HHU CXW</strain>
    </source>
</reference>
<protein>
    <submittedName>
        <fullName evidence="2">Uncharacterized protein</fullName>
    </submittedName>
</protein>
<dbReference type="RefSeq" id="WP_174191894.1">
    <property type="nucleotide sequence ID" value="NZ_JABULH010000001.1"/>
</dbReference>
<accession>A0ABX2JL04</accession>
<comment type="caution">
    <text evidence="2">The sequence shown here is derived from an EMBL/GenBank/DDBJ whole genome shotgun (WGS) entry which is preliminary data.</text>
</comment>
<feature type="transmembrane region" description="Helical" evidence="1">
    <location>
        <begin position="160"/>
        <end position="181"/>
    </location>
</feature>
<sequence>MFGSDHSKRLIDLFAAQFTPEGSGFLYRRNQVGAGYLVSVAERDAFVAAHRREWRRIFWAAILGVVVVVGAMVALFEEPHKGVTIAATIVLIGFLTLLHLWAWRRPERALALRVPSLPALDRGAARRKNLSQVTWGNLALSPVFALVLGSRAWGDDGVHGWSALWLVAAVGLMGMSAVQAWRKWRVERVG</sequence>
<feature type="transmembrane region" description="Helical" evidence="1">
    <location>
        <begin position="82"/>
        <end position="103"/>
    </location>
</feature>
<gene>
    <name evidence="2" type="ORF">HRV97_01285</name>
</gene>